<protein>
    <submittedName>
        <fullName evidence="1">Uncharacterized protein</fullName>
    </submittedName>
</protein>
<organism evidence="1 2">
    <name type="scientific">Prosthecobacter vanneervenii</name>
    <dbReference type="NCBI Taxonomy" id="48466"/>
    <lineage>
        <taxon>Bacteria</taxon>
        <taxon>Pseudomonadati</taxon>
        <taxon>Verrucomicrobiota</taxon>
        <taxon>Verrucomicrobiia</taxon>
        <taxon>Verrucomicrobiales</taxon>
        <taxon>Verrucomicrobiaceae</taxon>
        <taxon>Prosthecobacter</taxon>
    </lineage>
</organism>
<dbReference type="AlphaFoldDB" id="A0A7W7Y7J6"/>
<dbReference type="RefSeq" id="WP_184337875.1">
    <property type="nucleotide sequence ID" value="NZ_JACHIG010000001.1"/>
</dbReference>
<reference evidence="1 2" key="1">
    <citation type="submission" date="2020-08" db="EMBL/GenBank/DDBJ databases">
        <title>Genomic Encyclopedia of Type Strains, Phase IV (KMG-IV): sequencing the most valuable type-strain genomes for metagenomic binning, comparative biology and taxonomic classification.</title>
        <authorList>
            <person name="Goeker M."/>
        </authorList>
    </citation>
    <scope>NUCLEOTIDE SEQUENCE [LARGE SCALE GENOMIC DNA]</scope>
    <source>
        <strain evidence="1 2">DSM 12252</strain>
    </source>
</reference>
<name>A0A7W7Y7J6_9BACT</name>
<proteinExistence type="predicted"/>
<dbReference type="Proteomes" id="UP000590740">
    <property type="component" value="Unassembled WGS sequence"/>
</dbReference>
<dbReference type="Gene3D" id="3.10.450.590">
    <property type="match status" value="1"/>
</dbReference>
<dbReference type="EMBL" id="JACHIG010000001">
    <property type="protein sequence ID" value="MBB5030925.1"/>
    <property type="molecule type" value="Genomic_DNA"/>
</dbReference>
<sequence>MTLFCLVSCNDLVKGKGLADAAIVDFHLQFNEGNFKKLYAAGHQELKASATEEDFVKLLEAVHRKLGKYVKDGDGSWRVNTVNFKTVVSVSRKAEFEHGKGTETFSFIVSGESCLLLSYYIQSNDMLVK</sequence>
<accession>A0A7W7Y7J6</accession>
<keyword evidence="2" id="KW-1185">Reference proteome</keyword>
<gene>
    <name evidence="1" type="ORF">HNQ65_000479</name>
</gene>
<evidence type="ECO:0000313" key="1">
    <source>
        <dbReference type="EMBL" id="MBB5030925.1"/>
    </source>
</evidence>
<evidence type="ECO:0000313" key="2">
    <source>
        <dbReference type="Proteomes" id="UP000590740"/>
    </source>
</evidence>
<comment type="caution">
    <text evidence="1">The sequence shown here is derived from an EMBL/GenBank/DDBJ whole genome shotgun (WGS) entry which is preliminary data.</text>
</comment>